<dbReference type="InterPro" id="IPR028941">
    <property type="entry name" value="WHIM2_dom"/>
</dbReference>
<protein>
    <recommendedName>
        <fullName evidence="4">WHIM2 domain-containing protein</fullName>
    </recommendedName>
</protein>
<comment type="subcellular location">
    <subcellularLocation>
        <location evidence="1">Nucleus</location>
    </subcellularLocation>
</comment>
<evidence type="ECO:0000313" key="6">
    <source>
        <dbReference type="EnsemblMetazoa" id="HelroP182234"/>
    </source>
</evidence>
<dbReference type="OrthoDB" id="21449at2759"/>
<reference evidence="7" key="1">
    <citation type="submission" date="2012-12" db="EMBL/GenBank/DDBJ databases">
        <authorList>
            <person name="Hellsten U."/>
            <person name="Grimwood J."/>
            <person name="Chapman J.A."/>
            <person name="Shapiro H."/>
            <person name="Aerts A."/>
            <person name="Otillar R.P."/>
            <person name="Terry A.Y."/>
            <person name="Boore J.L."/>
            <person name="Simakov O."/>
            <person name="Marletaz F."/>
            <person name="Cho S.-J."/>
            <person name="Edsinger-Gonzales E."/>
            <person name="Havlak P."/>
            <person name="Kuo D.-H."/>
            <person name="Larsson T."/>
            <person name="Lv J."/>
            <person name="Arendt D."/>
            <person name="Savage R."/>
            <person name="Osoegawa K."/>
            <person name="de Jong P."/>
            <person name="Lindberg D.R."/>
            <person name="Seaver E.C."/>
            <person name="Weisblat D.A."/>
            <person name="Putnam N.H."/>
            <person name="Grigoriev I.V."/>
            <person name="Rokhsar D.S."/>
        </authorList>
    </citation>
    <scope>NUCLEOTIDE SEQUENCE</scope>
</reference>
<dbReference type="KEGG" id="hro:HELRODRAFT_182234"/>
<sequence length="108" mass="12830">MVKTSYDDDDQSNSDWGDGRQVRPCPDVPLEKQRGWWKIDDVETLKNLLMSLNGRGLREKVLQKYLEKNFETVCQSSFKMKKNTHYQQHQQQHQNIYNTNNININNNT</sequence>
<evidence type="ECO:0000313" key="7">
    <source>
        <dbReference type="Proteomes" id="UP000015101"/>
    </source>
</evidence>
<keyword evidence="2" id="KW-0539">Nucleus</keyword>
<dbReference type="EMBL" id="AMQM01008066">
    <property type="status" value="NOT_ANNOTATED_CDS"/>
    <property type="molecule type" value="Genomic_DNA"/>
</dbReference>
<accession>T1FHZ0</accession>
<organism evidence="6 7">
    <name type="scientific">Helobdella robusta</name>
    <name type="common">Californian leech</name>
    <dbReference type="NCBI Taxonomy" id="6412"/>
    <lineage>
        <taxon>Eukaryota</taxon>
        <taxon>Metazoa</taxon>
        <taxon>Spiralia</taxon>
        <taxon>Lophotrochozoa</taxon>
        <taxon>Annelida</taxon>
        <taxon>Clitellata</taxon>
        <taxon>Hirudinea</taxon>
        <taxon>Rhynchobdellida</taxon>
        <taxon>Glossiphoniidae</taxon>
        <taxon>Helobdella</taxon>
    </lineage>
</organism>
<evidence type="ECO:0000259" key="4">
    <source>
        <dbReference type="Pfam" id="PF15613"/>
    </source>
</evidence>
<evidence type="ECO:0000313" key="5">
    <source>
        <dbReference type="EMBL" id="ESN91158.1"/>
    </source>
</evidence>
<dbReference type="RefSeq" id="XP_009030781.1">
    <property type="nucleotide sequence ID" value="XM_009032533.1"/>
</dbReference>
<dbReference type="AlphaFoldDB" id="T1FHZ0"/>
<dbReference type="EMBL" id="AMQM01008067">
    <property type="status" value="NOT_ANNOTATED_CDS"/>
    <property type="molecule type" value="Genomic_DNA"/>
</dbReference>
<dbReference type="EnsemblMetazoa" id="HelroT182234">
    <property type="protein sequence ID" value="HelroP182234"/>
    <property type="gene ID" value="HelroG182234"/>
</dbReference>
<dbReference type="STRING" id="6412.T1FHZ0"/>
<dbReference type="GeneID" id="20208439"/>
<evidence type="ECO:0000256" key="3">
    <source>
        <dbReference type="SAM" id="MobiDB-lite"/>
    </source>
</evidence>
<dbReference type="Pfam" id="PF15613">
    <property type="entry name" value="WSD"/>
    <property type="match status" value="1"/>
</dbReference>
<gene>
    <name evidence="6" type="primary">20208439</name>
    <name evidence="5" type="ORF">HELRODRAFT_182234</name>
</gene>
<name>T1FHZ0_HELRO</name>
<keyword evidence="7" id="KW-1185">Reference proteome</keyword>
<reference evidence="6" key="3">
    <citation type="submission" date="2015-06" db="UniProtKB">
        <authorList>
            <consortium name="EnsemblMetazoa"/>
        </authorList>
    </citation>
    <scope>IDENTIFICATION</scope>
</reference>
<feature type="domain" description="WHIM2" evidence="4">
    <location>
        <begin position="32"/>
        <end position="68"/>
    </location>
</feature>
<feature type="region of interest" description="Disordered" evidence="3">
    <location>
        <begin position="1"/>
        <end position="27"/>
    </location>
</feature>
<dbReference type="GO" id="GO:0005634">
    <property type="term" value="C:nucleus"/>
    <property type="evidence" value="ECO:0007669"/>
    <property type="project" value="UniProtKB-SubCell"/>
</dbReference>
<dbReference type="HOGENOM" id="CLU_2199796_0_0_1"/>
<dbReference type="Proteomes" id="UP000015101">
    <property type="component" value="Unassembled WGS sequence"/>
</dbReference>
<evidence type="ECO:0000256" key="1">
    <source>
        <dbReference type="ARBA" id="ARBA00004123"/>
    </source>
</evidence>
<dbReference type="CTD" id="20208439"/>
<dbReference type="EMBL" id="KB097717">
    <property type="protein sequence ID" value="ESN91158.1"/>
    <property type="molecule type" value="Genomic_DNA"/>
</dbReference>
<dbReference type="InParanoid" id="T1FHZ0"/>
<reference evidence="5 7" key="2">
    <citation type="journal article" date="2013" name="Nature">
        <title>Insights into bilaterian evolution from three spiralian genomes.</title>
        <authorList>
            <person name="Simakov O."/>
            <person name="Marletaz F."/>
            <person name="Cho S.J."/>
            <person name="Edsinger-Gonzales E."/>
            <person name="Havlak P."/>
            <person name="Hellsten U."/>
            <person name="Kuo D.H."/>
            <person name="Larsson T."/>
            <person name="Lv J."/>
            <person name="Arendt D."/>
            <person name="Savage R."/>
            <person name="Osoegawa K."/>
            <person name="de Jong P."/>
            <person name="Grimwood J."/>
            <person name="Chapman J.A."/>
            <person name="Shapiro H."/>
            <person name="Aerts A."/>
            <person name="Otillar R.P."/>
            <person name="Terry A.Y."/>
            <person name="Boore J.L."/>
            <person name="Grigoriev I.V."/>
            <person name="Lindberg D.R."/>
            <person name="Seaver E.C."/>
            <person name="Weisblat D.A."/>
            <person name="Putnam N.H."/>
            <person name="Rokhsar D.S."/>
        </authorList>
    </citation>
    <scope>NUCLEOTIDE SEQUENCE</scope>
</reference>
<evidence type="ECO:0000256" key="2">
    <source>
        <dbReference type="ARBA" id="ARBA00023242"/>
    </source>
</evidence>
<proteinExistence type="predicted"/>